<gene>
    <name evidence="6" type="ORF">HX787_28970</name>
</gene>
<accession>A0A7Y8AT94</accession>
<name>A0A7Y8AT94_PSETO</name>
<dbReference type="InterPro" id="IPR036271">
    <property type="entry name" value="Tet_transcr_reg_TetR-rel_C_sf"/>
</dbReference>
<proteinExistence type="predicted"/>
<dbReference type="PROSITE" id="PS01081">
    <property type="entry name" value="HTH_TETR_1"/>
    <property type="match status" value="1"/>
</dbReference>
<keyword evidence="2 4" id="KW-0238">DNA-binding</keyword>
<evidence type="ECO:0000256" key="2">
    <source>
        <dbReference type="ARBA" id="ARBA00023125"/>
    </source>
</evidence>
<evidence type="ECO:0000259" key="5">
    <source>
        <dbReference type="PROSITE" id="PS50977"/>
    </source>
</evidence>
<dbReference type="GeneID" id="55848420"/>
<dbReference type="Gene3D" id="1.10.10.60">
    <property type="entry name" value="Homeodomain-like"/>
    <property type="match status" value="1"/>
</dbReference>
<keyword evidence="3" id="KW-0804">Transcription</keyword>
<dbReference type="PROSITE" id="PS50977">
    <property type="entry name" value="HTH_TETR_2"/>
    <property type="match status" value="1"/>
</dbReference>
<evidence type="ECO:0000313" key="7">
    <source>
        <dbReference type="Proteomes" id="UP000549134"/>
    </source>
</evidence>
<dbReference type="EMBL" id="JACAQK010000035">
    <property type="protein sequence ID" value="NWD39896.1"/>
    <property type="molecule type" value="Genomic_DNA"/>
</dbReference>
<dbReference type="InterPro" id="IPR023772">
    <property type="entry name" value="DNA-bd_HTH_TetR-type_CS"/>
</dbReference>
<protein>
    <submittedName>
        <fullName evidence="6">TetR/AcrR family transcriptional regulator</fullName>
    </submittedName>
</protein>
<dbReference type="Proteomes" id="UP000549134">
    <property type="component" value="Unassembled WGS sequence"/>
</dbReference>
<dbReference type="InterPro" id="IPR001647">
    <property type="entry name" value="HTH_TetR"/>
</dbReference>
<dbReference type="SUPFAM" id="SSF48498">
    <property type="entry name" value="Tetracyclin repressor-like, C-terminal domain"/>
    <property type="match status" value="1"/>
</dbReference>
<evidence type="ECO:0000256" key="3">
    <source>
        <dbReference type="ARBA" id="ARBA00023163"/>
    </source>
</evidence>
<dbReference type="PRINTS" id="PR00455">
    <property type="entry name" value="HTHTETR"/>
</dbReference>
<comment type="caution">
    <text evidence="6">The sequence shown here is derived from an EMBL/GenBank/DDBJ whole genome shotgun (WGS) entry which is preliminary data.</text>
</comment>
<evidence type="ECO:0000256" key="4">
    <source>
        <dbReference type="PROSITE-ProRule" id="PRU00335"/>
    </source>
</evidence>
<dbReference type="Pfam" id="PF00440">
    <property type="entry name" value="TetR_N"/>
    <property type="match status" value="1"/>
</dbReference>
<feature type="DNA-binding region" description="H-T-H motif" evidence="4">
    <location>
        <begin position="32"/>
        <end position="51"/>
    </location>
</feature>
<feature type="domain" description="HTH tetR-type" evidence="5">
    <location>
        <begin position="9"/>
        <end position="69"/>
    </location>
</feature>
<evidence type="ECO:0000313" key="6">
    <source>
        <dbReference type="EMBL" id="NWD39896.1"/>
    </source>
</evidence>
<evidence type="ECO:0000256" key="1">
    <source>
        <dbReference type="ARBA" id="ARBA00023015"/>
    </source>
</evidence>
<reference evidence="6 7" key="1">
    <citation type="submission" date="2020-04" db="EMBL/GenBank/DDBJ databases">
        <title>Molecular characterization of pseudomonads from Agaricus bisporus reveal novel blotch 2 pathogens in Western Europe.</title>
        <authorList>
            <person name="Taparia T."/>
            <person name="Krijger M."/>
            <person name="Haynes E."/>
            <person name="Elpinstone J.G."/>
            <person name="Noble R."/>
            <person name="Van Der Wolf J."/>
        </authorList>
    </citation>
    <scope>NUCLEOTIDE SEQUENCE [LARGE SCALE GENOMIC DNA]</scope>
    <source>
        <strain evidence="6 7">IPO3746</strain>
    </source>
</reference>
<dbReference type="PANTHER" id="PTHR47506">
    <property type="entry name" value="TRANSCRIPTIONAL REGULATORY PROTEIN"/>
    <property type="match status" value="1"/>
</dbReference>
<dbReference type="RefSeq" id="WP_016969903.1">
    <property type="nucleotide sequence ID" value="NZ_CP020369.1"/>
</dbReference>
<dbReference type="InterPro" id="IPR009057">
    <property type="entry name" value="Homeodomain-like_sf"/>
</dbReference>
<sequence length="198" mass="21703">MSTRGRPRNFDREQALDAAMMLFWEKGYSATSISELCGAMEIGSPSLYAAFTSKEALYVEAVNRYREVVSPSIWKTVHELSPARKAVEQFLLVSADVLTAEQRPRGCMVTLSNVGSEGPESLGCWVQALRHAGLMKMQERIGQAVVDGELPADTPVEAFARFFIGVQQGMSVQARDGASRESLQQVARTAMTIWPAVA</sequence>
<keyword evidence="1" id="KW-0805">Transcription regulation</keyword>
<dbReference type="AlphaFoldDB" id="A0A7Y8AT94"/>
<dbReference type="PANTHER" id="PTHR47506:SF1">
    <property type="entry name" value="HTH-TYPE TRANSCRIPTIONAL REGULATOR YJDC"/>
    <property type="match status" value="1"/>
</dbReference>
<dbReference type="GO" id="GO:0003677">
    <property type="term" value="F:DNA binding"/>
    <property type="evidence" value="ECO:0007669"/>
    <property type="project" value="UniProtKB-UniRule"/>
</dbReference>
<organism evidence="6 7">
    <name type="scientific">Pseudomonas tolaasii</name>
    <dbReference type="NCBI Taxonomy" id="29442"/>
    <lineage>
        <taxon>Bacteria</taxon>
        <taxon>Pseudomonadati</taxon>
        <taxon>Pseudomonadota</taxon>
        <taxon>Gammaproteobacteria</taxon>
        <taxon>Pseudomonadales</taxon>
        <taxon>Pseudomonadaceae</taxon>
        <taxon>Pseudomonas</taxon>
    </lineage>
</organism>
<dbReference type="SUPFAM" id="SSF46689">
    <property type="entry name" value="Homeodomain-like"/>
    <property type="match status" value="1"/>
</dbReference>
<dbReference type="Gene3D" id="1.10.357.10">
    <property type="entry name" value="Tetracycline Repressor, domain 2"/>
    <property type="match status" value="1"/>
</dbReference>